<evidence type="ECO:0000256" key="4">
    <source>
        <dbReference type="ARBA" id="ARBA00022617"/>
    </source>
</evidence>
<comment type="similarity">
    <text evidence="3">Belongs to the cytochrome P450 family.</text>
</comment>
<evidence type="ECO:0000256" key="8">
    <source>
        <dbReference type="ARBA" id="ARBA00023033"/>
    </source>
</evidence>
<evidence type="ECO:0000256" key="7">
    <source>
        <dbReference type="ARBA" id="ARBA00023004"/>
    </source>
</evidence>
<dbReference type="GO" id="GO:0004497">
    <property type="term" value="F:monooxygenase activity"/>
    <property type="evidence" value="ECO:0007669"/>
    <property type="project" value="UniProtKB-KW"/>
</dbReference>
<reference evidence="11 12" key="1">
    <citation type="submission" date="2015-07" db="EMBL/GenBank/DDBJ databases">
        <authorList>
            <person name="Noorani M."/>
        </authorList>
    </citation>
    <scope>NUCLEOTIDE SEQUENCE [LARGE SCALE GENOMIC DNA]</scope>
    <source>
        <strain evidence="11">BBA 69670</strain>
    </source>
</reference>
<keyword evidence="4 9" id="KW-0349">Heme</keyword>
<dbReference type="GO" id="GO:0020037">
    <property type="term" value="F:heme binding"/>
    <property type="evidence" value="ECO:0007669"/>
    <property type="project" value="InterPro"/>
</dbReference>
<dbReference type="GO" id="GO:0016705">
    <property type="term" value="F:oxidoreductase activity, acting on paired donors, with incorporation or reduction of molecular oxygen"/>
    <property type="evidence" value="ECO:0007669"/>
    <property type="project" value="InterPro"/>
</dbReference>
<dbReference type="PRINTS" id="PR00465">
    <property type="entry name" value="EP450IV"/>
</dbReference>
<dbReference type="InterPro" id="IPR001128">
    <property type="entry name" value="Cyt_P450"/>
</dbReference>
<dbReference type="SUPFAM" id="SSF48264">
    <property type="entry name" value="Cytochrome P450"/>
    <property type="match status" value="1"/>
</dbReference>
<sequence length="893" mass="100972">MSELPFAILHSLHNLFTPRGTWPTYQRLSELSIYQLRKERKRTKGPKEYPDIFYDCVIYSMADERSNPLLGILKSLSILRVRGARMVWDRIKLSNLVELRLQSINFCSDAGLLDFLRAVNSAPELRDLKIISVIAFLDSSSNQSTQSVECPMPKLQTLLLQDLDYNVLQILQSSFAPGSYRTTLCLTEKAACTHEPRKAPSRIDVKNLCKVLKRINVDKLILHDDSDGKRSWLDHTELRSVLQSMSIVKTLIMSYWKFRKEDLLALERPKSGGKANKSSPVRFPNLTALYLDEVQILEVEVLKKVVTSHKLREMSLSGSFRPKPRDDPDSDIDVDTDGSSSVDEFRDLKSWDYFGDDDKIFKWLKTQTRPHSFSQKGHFKNLIQPNGLEYQAQIFSKYGPTVALNGFMGGQILFTMDPAVIHAVQVKDKDKFPRAKGPTIMIRSVFGGGLFALSPDEHRVQRKLLNPVFNMKYLRECDSTYYSHSSPQMPVFMGITKQATNTINKALISSTGPQEVDVFPWATAAALDLVGEAGLGYSFNSFSGERNEYSTAIKKVTQSFTKIGPLVLLLPYVHRLGTPAFRQWVLDLLPSKTIQRLRCVVKLQNEQAEEIIRARQALLSSGSDLSSEAGRGRDIMTLLMKANESEGSDSYIDHQSMIGHMNIFIFAGHETTSTAVSRILDILAQRLEVQIKLREELQDYFEKNPNATHHDALLELPYLDGIVREALRLFPPIPNLGRVCAEDTVLPLDYPIDTPSGKITRVPIKKGTWVFLNTVNFNRNEAIWGEKAKEFLPERWIGSKIDEVTQAGSRLPGVYSSMMTFGSGSYACIGFKFAVMEIKVMLAELITHFKFEPADEECTWTNIGVGFPYAPYAKKDMAKSDKSPKLFLKVTKL</sequence>
<comment type="pathway">
    <text evidence="2">Secondary metabolite biosynthesis.</text>
</comment>
<dbReference type="Proteomes" id="UP000044841">
    <property type="component" value="Unassembled WGS sequence"/>
</dbReference>
<keyword evidence="12" id="KW-1185">Reference proteome</keyword>
<evidence type="ECO:0000256" key="1">
    <source>
        <dbReference type="ARBA" id="ARBA00001971"/>
    </source>
</evidence>
<keyword evidence="7 9" id="KW-0408">Iron</keyword>
<dbReference type="InterPro" id="IPR002403">
    <property type="entry name" value="Cyt_P450_E_grp-IV"/>
</dbReference>
<gene>
    <name evidence="11" type="ORF">RSOLAG22IIIB_10067</name>
</gene>
<keyword evidence="5 9" id="KW-0479">Metal-binding</keyword>
<evidence type="ECO:0000256" key="5">
    <source>
        <dbReference type="ARBA" id="ARBA00022723"/>
    </source>
</evidence>
<dbReference type="GO" id="GO:0005506">
    <property type="term" value="F:iron ion binding"/>
    <property type="evidence" value="ECO:0007669"/>
    <property type="project" value="InterPro"/>
</dbReference>
<dbReference type="AlphaFoldDB" id="A0A0K6G156"/>
<comment type="cofactor">
    <cofactor evidence="1 9">
        <name>heme</name>
        <dbReference type="ChEBI" id="CHEBI:30413"/>
    </cofactor>
</comment>
<organism evidence="11 12">
    <name type="scientific">Rhizoctonia solani</name>
    <dbReference type="NCBI Taxonomy" id="456999"/>
    <lineage>
        <taxon>Eukaryota</taxon>
        <taxon>Fungi</taxon>
        <taxon>Dikarya</taxon>
        <taxon>Basidiomycota</taxon>
        <taxon>Agaricomycotina</taxon>
        <taxon>Agaricomycetes</taxon>
        <taxon>Cantharellales</taxon>
        <taxon>Ceratobasidiaceae</taxon>
        <taxon>Rhizoctonia</taxon>
    </lineage>
</organism>
<name>A0A0K6G156_9AGAM</name>
<evidence type="ECO:0000313" key="12">
    <source>
        <dbReference type="Proteomes" id="UP000044841"/>
    </source>
</evidence>
<keyword evidence="6" id="KW-0560">Oxidoreductase</keyword>
<evidence type="ECO:0000256" key="2">
    <source>
        <dbReference type="ARBA" id="ARBA00005179"/>
    </source>
</evidence>
<dbReference type="Gene3D" id="3.80.10.10">
    <property type="entry name" value="Ribonuclease Inhibitor"/>
    <property type="match status" value="1"/>
</dbReference>
<dbReference type="SUPFAM" id="SSF52047">
    <property type="entry name" value="RNI-like"/>
    <property type="match status" value="1"/>
</dbReference>
<dbReference type="PRINTS" id="PR00385">
    <property type="entry name" value="P450"/>
</dbReference>
<evidence type="ECO:0000256" key="10">
    <source>
        <dbReference type="SAM" id="MobiDB-lite"/>
    </source>
</evidence>
<feature type="binding site" description="axial binding residue" evidence="9">
    <location>
        <position position="828"/>
    </location>
    <ligand>
        <name>heme</name>
        <dbReference type="ChEBI" id="CHEBI:30413"/>
    </ligand>
    <ligandPart>
        <name>Fe</name>
        <dbReference type="ChEBI" id="CHEBI:18248"/>
    </ligandPart>
</feature>
<accession>A0A0K6G156</accession>
<dbReference type="Pfam" id="PF00067">
    <property type="entry name" value="p450"/>
    <property type="match status" value="1"/>
</dbReference>
<protein>
    <submittedName>
        <fullName evidence="11">Cytochrome P450 3A24</fullName>
    </submittedName>
</protein>
<evidence type="ECO:0000256" key="9">
    <source>
        <dbReference type="PIRSR" id="PIRSR602403-1"/>
    </source>
</evidence>
<dbReference type="Gene3D" id="1.10.630.10">
    <property type="entry name" value="Cytochrome P450"/>
    <property type="match status" value="1"/>
</dbReference>
<dbReference type="EMBL" id="CYGV01001284">
    <property type="protein sequence ID" value="CUA72093.1"/>
    <property type="molecule type" value="Genomic_DNA"/>
</dbReference>
<feature type="region of interest" description="Disordered" evidence="10">
    <location>
        <begin position="317"/>
        <end position="341"/>
    </location>
</feature>
<evidence type="ECO:0000256" key="6">
    <source>
        <dbReference type="ARBA" id="ARBA00023002"/>
    </source>
</evidence>
<evidence type="ECO:0000256" key="3">
    <source>
        <dbReference type="ARBA" id="ARBA00010617"/>
    </source>
</evidence>
<dbReference type="InterPro" id="IPR036396">
    <property type="entry name" value="Cyt_P450_sf"/>
</dbReference>
<evidence type="ECO:0000313" key="11">
    <source>
        <dbReference type="EMBL" id="CUA72093.1"/>
    </source>
</evidence>
<keyword evidence="8" id="KW-0503">Monooxygenase</keyword>
<dbReference type="InterPro" id="IPR050121">
    <property type="entry name" value="Cytochrome_P450_monoxygenase"/>
</dbReference>
<dbReference type="PANTHER" id="PTHR24305">
    <property type="entry name" value="CYTOCHROME P450"/>
    <property type="match status" value="1"/>
</dbReference>
<proteinExistence type="inferred from homology"/>
<dbReference type="InterPro" id="IPR032675">
    <property type="entry name" value="LRR_dom_sf"/>
</dbReference>
<dbReference type="PANTHER" id="PTHR24305:SF166">
    <property type="entry name" value="CYTOCHROME P450 12A4, MITOCHONDRIAL-RELATED"/>
    <property type="match status" value="1"/>
</dbReference>